<evidence type="ECO:0000256" key="1">
    <source>
        <dbReference type="SAM" id="MobiDB-lite"/>
    </source>
</evidence>
<evidence type="ECO:0000313" key="5">
    <source>
        <dbReference type="Proteomes" id="UP001189429"/>
    </source>
</evidence>
<organism evidence="4 5">
    <name type="scientific">Prorocentrum cordatum</name>
    <dbReference type="NCBI Taxonomy" id="2364126"/>
    <lineage>
        <taxon>Eukaryota</taxon>
        <taxon>Sar</taxon>
        <taxon>Alveolata</taxon>
        <taxon>Dinophyceae</taxon>
        <taxon>Prorocentrales</taxon>
        <taxon>Prorocentraceae</taxon>
        <taxon>Prorocentrum</taxon>
    </lineage>
</organism>
<gene>
    <name evidence="4" type="ORF">PCOR1329_LOCUS68539</name>
</gene>
<name>A0ABN9WLN5_9DINO</name>
<feature type="chain" id="PRO_5046336963" evidence="3">
    <location>
        <begin position="18"/>
        <end position="434"/>
    </location>
</feature>
<keyword evidence="2" id="KW-0812">Transmembrane</keyword>
<sequence length="434" mass="46754">MLPLVVVLRRVWPLALARAAAAAAAGAASGGLAAAEHGRAGGRAVPQWRIDQVLRESGPPAPDFPAALQLRATAPDAPNASAAATAAAAGEPGEASENVTTPRSGSTAAQDRGACPLVKLPAKLHMMATESTWAGQGGTWQSNTGVVHSSFRLSFISTTWDTAYNRNLDEQAAFRGEVTSDEELEYSYEWKLRKGPMDYPAIAKLENDWWSAVYKGAHSVLKSPEEKYGKAGDDQASTWRTTALVDCEGHLLYVVKLLQQEAEKLLPGGIDVYDRGGTLVAHAMVDYSIARYQFVDVNGNLIATAEAPGVGLAIPLKDLEPDPYKGLILPYGVEFQKGGYTDASRLLDTDYRWVIAAAVQARALDDAHRSFQPWAPWLLVAAGVLFGALLLVLICFACGAMYRLVYPRGHSEALPPLWDKKTQPQFYSMPYKAA</sequence>
<feature type="compositionally biased region" description="Low complexity" evidence="1">
    <location>
        <begin position="76"/>
        <end position="98"/>
    </location>
</feature>
<evidence type="ECO:0000313" key="4">
    <source>
        <dbReference type="EMBL" id="CAK0887504.1"/>
    </source>
</evidence>
<keyword evidence="5" id="KW-1185">Reference proteome</keyword>
<keyword evidence="2" id="KW-1133">Transmembrane helix</keyword>
<protein>
    <submittedName>
        <fullName evidence="4">Uncharacterized protein</fullName>
    </submittedName>
</protein>
<dbReference type="EMBL" id="CAUYUJ010018948">
    <property type="protein sequence ID" value="CAK0887504.1"/>
    <property type="molecule type" value="Genomic_DNA"/>
</dbReference>
<evidence type="ECO:0000256" key="2">
    <source>
        <dbReference type="SAM" id="Phobius"/>
    </source>
</evidence>
<evidence type="ECO:0000256" key="3">
    <source>
        <dbReference type="SAM" id="SignalP"/>
    </source>
</evidence>
<feature type="transmembrane region" description="Helical" evidence="2">
    <location>
        <begin position="374"/>
        <end position="402"/>
    </location>
</feature>
<comment type="caution">
    <text evidence="4">The sequence shown here is derived from an EMBL/GenBank/DDBJ whole genome shotgun (WGS) entry which is preliminary data.</text>
</comment>
<reference evidence="4" key="1">
    <citation type="submission" date="2023-10" db="EMBL/GenBank/DDBJ databases">
        <authorList>
            <person name="Chen Y."/>
            <person name="Shah S."/>
            <person name="Dougan E. K."/>
            <person name="Thang M."/>
            <person name="Chan C."/>
        </authorList>
    </citation>
    <scope>NUCLEOTIDE SEQUENCE [LARGE SCALE GENOMIC DNA]</scope>
</reference>
<proteinExistence type="predicted"/>
<feature type="signal peptide" evidence="3">
    <location>
        <begin position="1"/>
        <end position="17"/>
    </location>
</feature>
<accession>A0ABN9WLN5</accession>
<feature type="compositionally biased region" description="Polar residues" evidence="1">
    <location>
        <begin position="99"/>
        <end position="109"/>
    </location>
</feature>
<keyword evidence="2" id="KW-0472">Membrane</keyword>
<dbReference type="Proteomes" id="UP001189429">
    <property type="component" value="Unassembled WGS sequence"/>
</dbReference>
<feature type="region of interest" description="Disordered" evidence="1">
    <location>
        <begin position="76"/>
        <end position="112"/>
    </location>
</feature>
<keyword evidence="3" id="KW-0732">Signal</keyword>